<comment type="caution">
    <text evidence="4">The sequence shown here is derived from an EMBL/GenBank/DDBJ whole genome shotgun (WGS) entry which is preliminary data.</text>
</comment>
<evidence type="ECO:0000256" key="1">
    <source>
        <dbReference type="ARBA" id="ARBA00005564"/>
    </source>
</evidence>
<feature type="signal peptide" evidence="3">
    <location>
        <begin position="1"/>
        <end position="22"/>
    </location>
</feature>
<dbReference type="InterPro" id="IPR015943">
    <property type="entry name" value="WD40/YVTN_repeat-like_dom_sf"/>
</dbReference>
<dbReference type="Gene3D" id="2.130.10.10">
    <property type="entry name" value="YVTN repeat-like/Quinoprotein amine dehydrogenase"/>
    <property type="match status" value="1"/>
</dbReference>
<evidence type="ECO:0000256" key="2">
    <source>
        <dbReference type="ARBA" id="ARBA00022526"/>
    </source>
</evidence>
<dbReference type="GO" id="GO:0017057">
    <property type="term" value="F:6-phosphogluconolactonase activity"/>
    <property type="evidence" value="ECO:0007669"/>
    <property type="project" value="TreeGrafter"/>
</dbReference>
<accession>A0A9X8HKQ1</accession>
<dbReference type="InterPro" id="IPR019405">
    <property type="entry name" value="Lactonase_7-beta_prop"/>
</dbReference>
<dbReference type="SUPFAM" id="SSF51004">
    <property type="entry name" value="C-terminal (heme d1) domain of cytochrome cd1-nitrite reductase"/>
    <property type="match status" value="1"/>
</dbReference>
<name>A0A9X8HKQ1_PSEPU</name>
<gene>
    <name evidence="4" type="ORF">EDF85_0435</name>
</gene>
<dbReference type="InterPro" id="IPR050282">
    <property type="entry name" value="Cycloisomerase_2"/>
</dbReference>
<keyword evidence="2" id="KW-0313">Glucose metabolism</keyword>
<dbReference type="PANTHER" id="PTHR30344">
    <property type="entry name" value="6-PHOSPHOGLUCONOLACTONASE-RELATED"/>
    <property type="match status" value="1"/>
</dbReference>
<dbReference type="AlphaFoldDB" id="A0A9X8HKQ1"/>
<comment type="similarity">
    <text evidence="1">Belongs to the cycloisomerase 2 family.</text>
</comment>
<dbReference type="GO" id="GO:0006006">
    <property type="term" value="P:glucose metabolic process"/>
    <property type="evidence" value="ECO:0007669"/>
    <property type="project" value="UniProtKB-KW"/>
</dbReference>
<dbReference type="InterPro" id="IPR011048">
    <property type="entry name" value="Haem_d1_sf"/>
</dbReference>
<evidence type="ECO:0000313" key="4">
    <source>
        <dbReference type="EMBL" id="ROQ52702.1"/>
    </source>
</evidence>
<keyword evidence="3" id="KW-0732">Signal</keyword>
<dbReference type="EMBL" id="RJUR01000011">
    <property type="protein sequence ID" value="ROQ52702.1"/>
    <property type="molecule type" value="Genomic_DNA"/>
</dbReference>
<evidence type="ECO:0000313" key="5">
    <source>
        <dbReference type="Proteomes" id="UP000269115"/>
    </source>
</evidence>
<protein>
    <submittedName>
        <fullName evidence="4">6-phosphogluconolactonase (Cycloisomerase 2 family)</fullName>
    </submittedName>
</protein>
<dbReference type="Pfam" id="PF10282">
    <property type="entry name" value="Lactonase"/>
    <property type="match status" value="1"/>
</dbReference>
<reference evidence="4 5" key="1">
    <citation type="submission" date="2018-11" db="EMBL/GenBank/DDBJ databases">
        <title>Genomic analyses of the natural microbiome of Caenorhabditis elegans.</title>
        <authorList>
            <person name="Samuel B."/>
        </authorList>
    </citation>
    <scope>NUCLEOTIDE SEQUENCE [LARGE SCALE GENOMIC DNA]</scope>
    <source>
        <strain evidence="4 5">BIGb0473</strain>
    </source>
</reference>
<proteinExistence type="inferred from homology"/>
<dbReference type="RefSeq" id="WP_123752327.1">
    <property type="nucleotide sequence ID" value="NZ_RJUR01000011.1"/>
</dbReference>
<organism evidence="4 5">
    <name type="scientific">Pseudomonas putida</name>
    <name type="common">Arthrobacter siderocapsulatus</name>
    <dbReference type="NCBI Taxonomy" id="303"/>
    <lineage>
        <taxon>Bacteria</taxon>
        <taxon>Pseudomonadati</taxon>
        <taxon>Pseudomonadota</taxon>
        <taxon>Gammaproteobacteria</taxon>
        <taxon>Pseudomonadales</taxon>
        <taxon>Pseudomonadaceae</taxon>
        <taxon>Pseudomonas</taxon>
    </lineage>
</organism>
<dbReference type="PANTHER" id="PTHR30344:SF1">
    <property type="entry name" value="6-PHOSPHOGLUCONOLACTONASE"/>
    <property type="match status" value="1"/>
</dbReference>
<dbReference type="Proteomes" id="UP000269115">
    <property type="component" value="Unassembled WGS sequence"/>
</dbReference>
<evidence type="ECO:0000256" key="3">
    <source>
        <dbReference type="SAM" id="SignalP"/>
    </source>
</evidence>
<sequence>MKRQLMSLLTASAMALTLNAHGHELLVGTHDGIYRYRFDSQRGQLDPTPLQVLRSSNPSWLTLSPDRRNVFAVNENGDGQGQVSSFARAHDSGELSLSSQVSSDGDEPTHSSLSLDGRYLFVANYGVKPEPGGSLSVLPVAADGRLSASVQQVRHVASGVNPERQAGPHVHSVVPSPDGRYLFASDLGADQVIGYRYQPQTPTRPLGAATPVVLPPGSGPRHLAFGPNGKHAYLTLEMSAQLVVFDYQDGTLSQRQILPLTEQADAAAKAASAVHVSADGRFVYVSNRGTRNELIVFAIDRQDGSLRQVQRRSVEGDHPREFTLDPTGGYVLVGNQQSNQIVVIRRDAQTGLLGEVVQTLALQSPSDLKFVD</sequence>
<keyword evidence="2" id="KW-0119">Carbohydrate metabolism</keyword>
<feature type="chain" id="PRO_5040737417" evidence="3">
    <location>
        <begin position="23"/>
        <end position="372"/>
    </location>
</feature>
<dbReference type="GO" id="GO:0005829">
    <property type="term" value="C:cytosol"/>
    <property type="evidence" value="ECO:0007669"/>
    <property type="project" value="TreeGrafter"/>
</dbReference>